<evidence type="ECO:0000313" key="2">
    <source>
        <dbReference type="Proteomes" id="UP000009183"/>
    </source>
</evidence>
<evidence type="ECO:0000313" key="1">
    <source>
        <dbReference type="EMBL" id="CBI37389.3"/>
    </source>
</evidence>
<proteinExistence type="predicted"/>
<organism evidence="1 2">
    <name type="scientific">Vitis vinifera</name>
    <name type="common">Grape</name>
    <dbReference type="NCBI Taxonomy" id="29760"/>
    <lineage>
        <taxon>Eukaryota</taxon>
        <taxon>Viridiplantae</taxon>
        <taxon>Streptophyta</taxon>
        <taxon>Embryophyta</taxon>
        <taxon>Tracheophyta</taxon>
        <taxon>Spermatophyta</taxon>
        <taxon>Magnoliopsida</taxon>
        <taxon>eudicotyledons</taxon>
        <taxon>Gunneridae</taxon>
        <taxon>Pentapetalae</taxon>
        <taxon>rosids</taxon>
        <taxon>Vitales</taxon>
        <taxon>Vitaceae</taxon>
        <taxon>Viteae</taxon>
        <taxon>Vitis</taxon>
    </lineage>
</organism>
<protein>
    <submittedName>
        <fullName evidence="1">Uncharacterized protein</fullName>
    </submittedName>
</protein>
<gene>
    <name evidence="1" type="ordered locus">VIT_02s0033g00310</name>
</gene>
<reference evidence="2" key="1">
    <citation type="journal article" date="2007" name="Nature">
        <title>The grapevine genome sequence suggests ancestral hexaploidization in major angiosperm phyla.</title>
        <authorList>
            <consortium name="The French-Italian Public Consortium for Grapevine Genome Characterization."/>
            <person name="Jaillon O."/>
            <person name="Aury J.-M."/>
            <person name="Noel B."/>
            <person name="Policriti A."/>
            <person name="Clepet C."/>
            <person name="Casagrande A."/>
            <person name="Choisne N."/>
            <person name="Aubourg S."/>
            <person name="Vitulo N."/>
            <person name="Jubin C."/>
            <person name="Vezzi A."/>
            <person name="Legeai F."/>
            <person name="Hugueney P."/>
            <person name="Dasilva C."/>
            <person name="Horner D."/>
            <person name="Mica E."/>
            <person name="Jublot D."/>
            <person name="Poulain J."/>
            <person name="Bruyere C."/>
            <person name="Billault A."/>
            <person name="Segurens B."/>
            <person name="Gouyvenoux M."/>
            <person name="Ugarte E."/>
            <person name="Cattonaro F."/>
            <person name="Anthouard V."/>
            <person name="Vico V."/>
            <person name="Del Fabbro C."/>
            <person name="Alaux M."/>
            <person name="Di Gaspero G."/>
            <person name="Dumas V."/>
            <person name="Felice N."/>
            <person name="Paillard S."/>
            <person name="Juman I."/>
            <person name="Moroldo M."/>
            <person name="Scalabrin S."/>
            <person name="Canaguier A."/>
            <person name="Le Clainche I."/>
            <person name="Malacrida G."/>
            <person name="Durand E."/>
            <person name="Pesole G."/>
            <person name="Laucou V."/>
            <person name="Chatelet P."/>
            <person name="Merdinoglu D."/>
            <person name="Delledonne M."/>
            <person name="Pezzotti M."/>
            <person name="Lecharny A."/>
            <person name="Scarpelli C."/>
            <person name="Artiguenave F."/>
            <person name="Pe M.E."/>
            <person name="Valle G."/>
            <person name="Morgante M."/>
            <person name="Caboche M."/>
            <person name="Adam-Blondon A.-F."/>
            <person name="Weissenbach J."/>
            <person name="Quetier F."/>
            <person name="Wincker P."/>
        </authorList>
    </citation>
    <scope>NUCLEOTIDE SEQUENCE [LARGE SCALE GENOMIC DNA]</scope>
    <source>
        <strain evidence="2">cv. Pinot noir / PN40024</strain>
    </source>
</reference>
<sequence>MSNDISIFFHPIPSIKM</sequence>
<dbReference type="EMBL" id="FN596505">
    <property type="protein sequence ID" value="CBI37389.3"/>
    <property type="molecule type" value="Genomic_DNA"/>
</dbReference>
<accession>D7U3S0</accession>
<dbReference type="InParanoid" id="D7U3S0"/>
<dbReference type="HOGENOM" id="CLU_3432185_0_0_1"/>
<dbReference type="AlphaFoldDB" id="D7U3S0"/>
<name>D7U3S0_VITVI</name>
<dbReference type="Proteomes" id="UP000009183">
    <property type="component" value="Chromosome 2"/>
</dbReference>
<keyword evidence="2" id="KW-1185">Reference proteome</keyword>